<sequence length="353" mass="40037">MNSQNKPLDAMSSPTNSHNPTNYFTMKQCLRDIVSERQHPIAIHAADDIYQQSSRDKDPKELFEKTANWMSNIRSTALNESQQNLFADEIHNATIRAIFGSNMIEGAGLGYEITDQLCRKTFAGEDVEGDNLHELYSLQPDLKEMPVQKIWHGRNEVVQHAKAFQHIIHAFVTEKQDLSEDLIKETHRILAEGVPISLRDGSEIPPEEYGGIYRTVIVGAGSTNFTVPKFVPAKMKEMCENLKEELSVAEEKKTIDPFSVAAKYSLEFVTIHPFQDGNGRLCRMILNAILCRYAGIIIPIGEHGEEREEYINIKKRSSETMEGHGEYAVFVLRKAFTRVRDLKKKLAGKSKEK</sequence>
<keyword evidence="2" id="KW-1185">Reference proteome</keyword>
<evidence type="ECO:0000313" key="2">
    <source>
        <dbReference type="Proteomes" id="UP001497680"/>
    </source>
</evidence>
<name>A0ACC0D7W3_9PEZI</name>
<evidence type="ECO:0000313" key="1">
    <source>
        <dbReference type="EMBL" id="KAI6088834.1"/>
    </source>
</evidence>
<gene>
    <name evidence="1" type="ORF">F4821DRAFT_277004</name>
</gene>
<protein>
    <submittedName>
        <fullName evidence="1">Fido domain-containing protein</fullName>
    </submittedName>
</protein>
<dbReference type="EMBL" id="MU394299">
    <property type="protein sequence ID" value="KAI6088834.1"/>
    <property type="molecule type" value="Genomic_DNA"/>
</dbReference>
<dbReference type="Proteomes" id="UP001497680">
    <property type="component" value="Unassembled WGS sequence"/>
</dbReference>
<proteinExistence type="predicted"/>
<reference evidence="1 2" key="1">
    <citation type="journal article" date="2022" name="New Phytol.">
        <title>Ecological generalism drives hyperdiversity of secondary metabolite gene clusters in xylarialean endophytes.</title>
        <authorList>
            <person name="Franco M.E.E."/>
            <person name="Wisecaver J.H."/>
            <person name="Arnold A.E."/>
            <person name="Ju Y.M."/>
            <person name="Slot J.C."/>
            <person name="Ahrendt S."/>
            <person name="Moore L.P."/>
            <person name="Eastman K.E."/>
            <person name="Scott K."/>
            <person name="Konkel Z."/>
            <person name="Mondo S.J."/>
            <person name="Kuo A."/>
            <person name="Hayes R.D."/>
            <person name="Haridas S."/>
            <person name="Andreopoulos B."/>
            <person name="Riley R."/>
            <person name="LaButti K."/>
            <person name="Pangilinan J."/>
            <person name="Lipzen A."/>
            <person name="Amirebrahimi M."/>
            <person name="Yan J."/>
            <person name="Adam C."/>
            <person name="Keymanesh K."/>
            <person name="Ng V."/>
            <person name="Louie K."/>
            <person name="Northen T."/>
            <person name="Drula E."/>
            <person name="Henrissat B."/>
            <person name="Hsieh H.M."/>
            <person name="Youens-Clark K."/>
            <person name="Lutzoni F."/>
            <person name="Miadlikowska J."/>
            <person name="Eastwood D.C."/>
            <person name="Hamelin R.C."/>
            <person name="Grigoriev I.V."/>
            <person name="U'Ren J.M."/>
        </authorList>
    </citation>
    <scope>NUCLEOTIDE SEQUENCE [LARGE SCALE GENOMIC DNA]</scope>
    <source>
        <strain evidence="1 2">ER1909</strain>
    </source>
</reference>
<organism evidence="1 2">
    <name type="scientific">Hypoxylon rubiginosum</name>
    <dbReference type="NCBI Taxonomy" id="110542"/>
    <lineage>
        <taxon>Eukaryota</taxon>
        <taxon>Fungi</taxon>
        <taxon>Dikarya</taxon>
        <taxon>Ascomycota</taxon>
        <taxon>Pezizomycotina</taxon>
        <taxon>Sordariomycetes</taxon>
        <taxon>Xylariomycetidae</taxon>
        <taxon>Xylariales</taxon>
        <taxon>Hypoxylaceae</taxon>
        <taxon>Hypoxylon</taxon>
    </lineage>
</organism>
<accession>A0ACC0D7W3</accession>
<comment type="caution">
    <text evidence="1">The sequence shown here is derived from an EMBL/GenBank/DDBJ whole genome shotgun (WGS) entry which is preliminary data.</text>
</comment>